<dbReference type="Pfam" id="PF22327">
    <property type="entry name" value="Nudt16-like"/>
    <property type="match status" value="1"/>
</dbReference>
<dbReference type="GO" id="GO:0140933">
    <property type="term" value="F:5'-(N(7)-methylguanosine 5'-triphospho)-[mRNA] hydrolase activity"/>
    <property type="evidence" value="ECO:0007669"/>
    <property type="project" value="UniProtKB-EC"/>
</dbReference>
<comment type="subcellular location">
    <subcellularLocation>
        <location evidence="2">Nucleus</location>
        <location evidence="2">Nucleolus</location>
    </subcellularLocation>
    <subcellularLocation>
        <location evidence="3">Nucleus</location>
        <location evidence="3">Nucleoplasm</location>
    </subcellularLocation>
</comment>
<feature type="region of interest" description="Disordered" evidence="17">
    <location>
        <begin position="198"/>
        <end position="218"/>
    </location>
</feature>
<dbReference type="PANTHER" id="PTHR31699:SF5">
    <property type="entry name" value="U8 SNORNA-DECAPPING ENZYME"/>
    <property type="match status" value="1"/>
</dbReference>
<evidence type="ECO:0000256" key="16">
    <source>
        <dbReference type="ARBA" id="ARBA00048945"/>
    </source>
</evidence>
<dbReference type="EMBL" id="AKHW03003281">
    <property type="protein sequence ID" value="KYO34883.1"/>
    <property type="molecule type" value="Genomic_DNA"/>
</dbReference>
<evidence type="ECO:0000256" key="5">
    <source>
        <dbReference type="ARBA" id="ARBA00023080"/>
    </source>
</evidence>
<name>A0A151NDK0_ALLMI</name>
<feature type="domain" description="Nudix hydrolase" evidence="18">
    <location>
        <begin position="19"/>
        <end position="174"/>
    </location>
</feature>
<evidence type="ECO:0000256" key="3">
    <source>
        <dbReference type="ARBA" id="ARBA00004642"/>
    </source>
</evidence>
<dbReference type="GO" id="GO:0016077">
    <property type="term" value="P:sno(s)RNA catabolic process"/>
    <property type="evidence" value="ECO:0007669"/>
    <property type="project" value="TreeGrafter"/>
</dbReference>
<comment type="cofactor">
    <cofactor evidence="1">
        <name>Co(2+)</name>
        <dbReference type="ChEBI" id="CHEBI:48828"/>
    </cofactor>
</comment>
<evidence type="ECO:0000256" key="1">
    <source>
        <dbReference type="ARBA" id="ARBA00001941"/>
    </source>
</evidence>
<dbReference type="PhylomeDB" id="A0A151NDK0"/>
<dbReference type="PROSITE" id="PS51462">
    <property type="entry name" value="NUDIX"/>
    <property type="match status" value="1"/>
</dbReference>
<dbReference type="eggNOG" id="ENOG502S20E">
    <property type="taxonomic scope" value="Eukaryota"/>
</dbReference>
<dbReference type="InterPro" id="IPR054754">
    <property type="entry name" value="NudT16"/>
</dbReference>
<feature type="compositionally biased region" description="Basic and acidic residues" evidence="17">
    <location>
        <begin position="209"/>
        <end position="218"/>
    </location>
</feature>
<sequence>MGDRGLLSRAEALRLEPPTWCHACHALLYAPCSGRLFGRVPLRFVLLMQLRFDGRLGFPGGIVDLRDGSLEAGLLRELREELGPGATGLEVGPEEHAGARPGSSHEPRPGQRLVAHLYVKQLQPEQLRDIEEGAARAPEHGLEVLGLVRVPLHTLRDGSGLPEFLQQRFVGSARDQLLDALHRLNLVPGHELERALSLARRSPNSQCRQEGDPGGRGT</sequence>
<evidence type="ECO:0000256" key="13">
    <source>
        <dbReference type="ARBA" id="ARBA00043162"/>
    </source>
</evidence>
<comment type="catalytic activity">
    <reaction evidence="14">
        <text>a 5'-end (N(7)-methyl 5'-triphosphoguanosine)-ribonucleoside in mRNA + H2O = N(7)-methyl-GDP + a 5'-end phospho-ribonucleoside in mRNA + 2 H(+)</text>
        <dbReference type="Rhea" id="RHEA:67484"/>
        <dbReference type="Rhea" id="RHEA-COMP:15692"/>
        <dbReference type="Rhea" id="RHEA-COMP:17167"/>
        <dbReference type="ChEBI" id="CHEBI:15377"/>
        <dbReference type="ChEBI" id="CHEBI:15378"/>
        <dbReference type="ChEBI" id="CHEBI:63714"/>
        <dbReference type="ChEBI" id="CHEBI:138282"/>
        <dbReference type="ChEBI" id="CHEBI:156461"/>
        <dbReference type="EC" id="3.6.1.62"/>
    </reaction>
    <physiologicalReaction direction="left-to-right" evidence="14">
        <dbReference type="Rhea" id="RHEA:67485"/>
    </physiologicalReaction>
</comment>
<evidence type="ECO:0000256" key="6">
    <source>
        <dbReference type="ARBA" id="ARBA00023242"/>
    </source>
</evidence>
<keyword evidence="20" id="KW-1185">Reference proteome</keyword>
<evidence type="ECO:0000313" key="20">
    <source>
        <dbReference type="Proteomes" id="UP000050525"/>
    </source>
</evidence>
<dbReference type="OrthoDB" id="5950381at2759"/>
<feature type="region of interest" description="Disordered" evidence="17">
    <location>
        <begin position="84"/>
        <end position="109"/>
    </location>
</feature>
<dbReference type="GO" id="GO:0030515">
    <property type="term" value="F:snoRNA binding"/>
    <property type="evidence" value="ECO:0007669"/>
    <property type="project" value="TreeGrafter"/>
</dbReference>
<dbReference type="STRING" id="8496.A0A151NDK0"/>
<reference evidence="19 20" key="1">
    <citation type="journal article" date="2012" name="Genome Biol.">
        <title>Sequencing three crocodilian genomes to illuminate the evolution of archosaurs and amniotes.</title>
        <authorList>
            <person name="St John J.A."/>
            <person name="Braun E.L."/>
            <person name="Isberg S.R."/>
            <person name="Miles L.G."/>
            <person name="Chong A.Y."/>
            <person name="Gongora J."/>
            <person name="Dalzell P."/>
            <person name="Moran C."/>
            <person name="Bed'hom B."/>
            <person name="Abzhanov A."/>
            <person name="Burgess S.C."/>
            <person name="Cooksey A.M."/>
            <person name="Castoe T.A."/>
            <person name="Crawford N.G."/>
            <person name="Densmore L.D."/>
            <person name="Drew J.C."/>
            <person name="Edwards S.V."/>
            <person name="Faircloth B.C."/>
            <person name="Fujita M.K."/>
            <person name="Greenwold M.J."/>
            <person name="Hoffmann F.G."/>
            <person name="Howard J.M."/>
            <person name="Iguchi T."/>
            <person name="Janes D.E."/>
            <person name="Khan S.Y."/>
            <person name="Kohno S."/>
            <person name="de Koning A.J."/>
            <person name="Lance S.L."/>
            <person name="McCarthy F.M."/>
            <person name="McCormack J.E."/>
            <person name="Merchant M.E."/>
            <person name="Peterson D.G."/>
            <person name="Pollock D.D."/>
            <person name="Pourmand N."/>
            <person name="Raney B.J."/>
            <person name="Roessler K.A."/>
            <person name="Sanford J.R."/>
            <person name="Sawyer R.H."/>
            <person name="Schmidt C.J."/>
            <person name="Triplett E.W."/>
            <person name="Tuberville T.D."/>
            <person name="Venegas-Anaya M."/>
            <person name="Howard J.T."/>
            <person name="Jarvis E.D."/>
            <person name="Guillette L.J.Jr."/>
            <person name="Glenn T.C."/>
            <person name="Green R.E."/>
            <person name="Ray D.A."/>
        </authorList>
    </citation>
    <scope>NUCLEOTIDE SEQUENCE [LARGE SCALE GENOMIC DNA]</scope>
    <source>
        <strain evidence="19">KSC_2009_1</strain>
    </source>
</reference>
<dbReference type="Gene3D" id="3.90.79.10">
    <property type="entry name" value="Nucleoside Triphosphate Pyrophosphohydrolase"/>
    <property type="match status" value="1"/>
</dbReference>
<dbReference type="GO" id="GO:0009117">
    <property type="term" value="P:nucleotide metabolic process"/>
    <property type="evidence" value="ECO:0007669"/>
    <property type="project" value="UniProtKB-KW"/>
</dbReference>
<comment type="caution">
    <text evidence="19">The sequence shown here is derived from an EMBL/GenBank/DDBJ whole genome shotgun (WGS) entry which is preliminary data.</text>
</comment>
<dbReference type="Proteomes" id="UP000050525">
    <property type="component" value="Unassembled WGS sequence"/>
</dbReference>
<dbReference type="AlphaFoldDB" id="A0A151NDK0"/>
<organism evidence="19 20">
    <name type="scientific">Alligator mississippiensis</name>
    <name type="common">American alligator</name>
    <dbReference type="NCBI Taxonomy" id="8496"/>
    <lineage>
        <taxon>Eukaryota</taxon>
        <taxon>Metazoa</taxon>
        <taxon>Chordata</taxon>
        <taxon>Craniata</taxon>
        <taxon>Vertebrata</taxon>
        <taxon>Euteleostomi</taxon>
        <taxon>Archelosauria</taxon>
        <taxon>Archosauria</taxon>
        <taxon>Crocodylia</taxon>
        <taxon>Alligatoridae</taxon>
        <taxon>Alligatorinae</taxon>
        <taxon>Alligator</taxon>
    </lineage>
</organism>
<dbReference type="InterPro" id="IPR000086">
    <property type="entry name" value="NUDIX_hydrolase_dom"/>
</dbReference>
<evidence type="ECO:0000256" key="4">
    <source>
        <dbReference type="ARBA" id="ARBA00022884"/>
    </source>
</evidence>
<gene>
    <name evidence="19" type="primary">NUDT16</name>
    <name evidence="19" type="ORF">Y1Q_0017066</name>
</gene>
<keyword evidence="5" id="KW-0546">Nucleotide metabolism</keyword>
<evidence type="ECO:0000256" key="15">
    <source>
        <dbReference type="ARBA" id="ARBA00047875"/>
    </source>
</evidence>
<evidence type="ECO:0000259" key="18">
    <source>
        <dbReference type="PROSITE" id="PS51462"/>
    </source>
</evidence>
<keyword evidence="6" id="KW-0539">Nucleus</keyword>
<dbReference type="InterPro" id="IPR015797">
    <property type="entry name" value="NUDIX_hydrolase-like_dom_sf"/>
</dbReference>
<evidence type="ECO:0000256" key="12">
    <source>
        <dbReference type="ARBA" id="ARBA00042015"/>
    </source>
</evidence>
<protein>
    <recommendedName>
        <fullName evidence="9">U8 snoRNA-decapping enzyme</fullName>
        <ecNumber evidence="8">3.6.1.64</ecNumber>
    </recommendedName>
    <alternativeName>
        <fullName evidence="12">IDP phosphatase</fullName>
    </alternativeName>
    <alternativeName>
        <fullName evidence="10">Inosine diphosphate phosphatase</fullName>
    </alternativeName>
    <alternativeName>
        <fullName evidence="11">Nucleoside diphosphate-linked moiety X motif 16</fullName>
    </alternativeName>
    <alternativeName>
        <fullName evidence="13">m7GpppN-mRNA hydrolase</fullName>
    </alternativeName>
</protein>
<proteinExistence type="inferred from homology"/>
<evidence type="ECO:0000256" key="17">
    <source>
        <dbReference type="SAM" id="MobiDB-lite"/>
    </source>
</evidence>
<comment type="similarity">
    <text evidence="7">Belongs to the Nudix hydrolase family. NUDT16 subfamily.</text>
</comment>
<dbReference type="GO" id="GO:1990003">
    <property type="term" value="F:IDP phosphatase activity"/>
    <property type="evidence" value="ECO:0007669"/>
    <property type="project" value="UniProtKB-EC"/>
</dbReference>
<comment type="catalytic activity">
    <reaction evidence="15">
        <text>IDP + H2O = IMP + phosphate + H(+)</text>
        <dbReference type="Rhea" id="RHEA:35207"/>
        <dbReference type="ChEBI" id="CHEBI:15377"/>
        <dbReference type="ChEBI" id="CHEBI:15378"/>
        <dbReference type="ChEBI" id="CHEBI:43474"/>
        <dbReference type="ChEBI" id="CHEBI:58053"/>
        <dbReference type="ChEBI" id="CHEBI:58280"/>
        <dbReference type="EC" id="3.6.1.64"/>
    </reaction>
    <physiologicalReaction direction="left-to-right" evidence="15">
        <dbReference type="Rhea" id="RHEA:35208"/>
    </physiologicalReaction>
</comment>
<dbReference type="KEGG" id="amj:109283987"/>
<evidence type="ECO:0000256" key="7">
    <source>
        <dbReference type="ARBA" id="ARBA00038173"/>
    </source>
</evidence>
<comment type="catalytic activity">
    <reaction evidence="16">
        <text>dIDP + H2O = dIMP + phosphate + H(+)</text>
        <dbReference type="Rhea" id="RHEA:35211"/>
        <dbReference type="ChEBI" id="CHEBI:15377"/>
        <dbReference type="ChEBI" id="CHEBI:15378"/>
        <dbReference type="ChEBI" id="CHEBI:43474"/>
        <dbReference type="ChEBI" id="CHEBI:61194"/>
        <dbReference type="ChEBI" id="CHEBI:62286"/>
        <dbReference type="EC" id="3.6.1.64"/>
    </reaction>
    <physiologicalReaction direction="left-to-right" evidence="16">
        <dbReference type="Rhea" id="RHEA:35212"/>
    </physiologicalReaction>
</comment>
<accession>A0A151NDK0</accession>
<dbReference type="SUPFAM" id="SSF55811">
    <property type="entry name" value="Nudix"/>
    <property type="match status" value="1"/>
</dbReference>
<dbReference type="GO" id="GO:0006402">
    <property type="term" value="P:mRNA catabolic process"/>
    <property type="evidence" value="ECO:0007669"/>
    <property type="project" value="TreeGrafter"/>
</dbReference>
<feature type="compositionally biased region" description="Basic and acidic residues" evidence="17">
    <location>
        <begin position="93"/>
        <end position="109"/>
    </location>
</feature>
<evidence type="ECO:0000256" key="14">
    <source>
        <dbReference type="ARBA" id="ARBA00047661"/>
    </source>
</evidence>
<evidence type="ECO:0000256" key="2">
    <source>
        <dbReference type="ARBA" id="ARBA00004604"/>
    </source>
</evidence>
<evidence type="ECO:0000256" key="10">
    <source>
        <dbReference type="ARBA" id="ARBA00041450"/>
    </source>
</evidence>
<evidence type="ECO:0000256" key="8">
    <source>
        <dbReference type="ARBA" id="ARBA00038899"/>
    </source>
</evidence>
<dbReference type="GO" id="GO:1990174">
    <property type="term" value="F:phosphodiesterase decapping endonuclease activity"/>
    <property type="evidence" value="ECO:0007669"/>
    <property type="project" value="TreeGrafter"/>
</dbReference>
<dbReference type="PANTHER" id="PTHR31699">
    <property type="entry name" value="NUDIX T16 FAMILY MEMBER"/>
    <property type="match status" value="1"/>
</dbReference>
<keyword evidence="4" id="KW-0694">RNA-binding</keyword>
<dbReference type="GO" id="GO:0005730">
    <property type="term" value="C:nucleolus"/>
    <property type="evidence" value="ECO:0007669"/>
    <property type="project" value="UniProtKB-SubCell"/>
</dbReference>
<dbReference type="GeneID" id="109283987"/>
<dbReference type="GO" id="GO:0005654">
    <property type="term" value="C:nucleoplasm"/>
    <property type="evidence" value="ECO:0007669"/>
    <property type="project" value="UniProtKB-SubCell"/>
</dbReference>
<evidence type="ECO:0000313" key="19">
    <source>
        <dbReference type="EMBL" id="KYO34883.1"/>
    </source>
</evidence>
<evidence type="ECO:0000256" key="11">
    <source>
        <dbReference type="ARBA" id="ARBA00041656"/>
    </source>
</evidence>
<dbReference type="EC" id="3.6.1.64" evidence="8"/>
<evidence type="ECO:0000256" key="9">
    <source>
        <dbReference type="ARBA" id="ARBA00039871"/>
    </source>
</evidence>